<dbReference type="EMBL" id="BNJF01000001">
    <property type="protein sequence ID" value="GHO45006.1"/>
    <property type="molecule type" value="Genomic_DNA"/>
</dbReference>
<dbReference type="PANTHER" id="PTHR42912">
    <property type="entry name" value="METHYLTRANSFERASE"/>
    <property type="match status" value="1"/>
</dbReference>
<dbReference type="Pfam" id="PF13847">
    <property type="entry name" value="Methyltransf_31"/>
    <property type="match status" value="1"/>
</dbReference>
<evidence type="ECO:0000313" key="3">
    <source>
        <dbReference type="Proteomes" id="UP000612362"/>
    </source>
</evidence>
<evidence type="ECO:0000259" key="1">
    <source>
        <dbReference type="Pfam" id="PF13847"/>
    </source>
</evidence>
<name>A0A8J3HXF3_9CHLR</name>
<evidence type="ECO:0000313" key="2">
    <source>
        <dbReference type="EMBL" id="GHO45006.1"/>
    </source>
</evidence>
<dbReference type="AlphaFoldDB" id="A0A8J3HXF3"/>
<accession>A0A8J3HXF3</accession>
<protein>
    <recommendedName>
        <fullName evidence="1">Methyltransferase domain-containing protein</fullName>
    </recommendedName>
</protein>
<sequence>MQTSAFHYQEREYQRQLIMEGKSEGESSPVDDVEMARQLLQHHKIRTTIGGLLPGVPGLAHIRRVLDIGCGCGIWALDLASTYPDMEVVGIDKDPQVIAYATRQAAEGQLRNARFLVQDMNTLDENIIEPESFDLVNLAFISECLLDIVYPDLLRHLFTFCHPGGLLRWTEAAIPVTNSFAFEDLAMDIGGALREHEHSFYAIDQQMHEGDTKDMEAFDGLLHFAYQRFMGITHCLAPWLRTTGYQNVRLQTHTLDVSYGTSLHYSFVRQVGVLYQRLSTFLHSSYPLEDFEYDYLYSELIEDLQDRDFCGLCHLVSALGERPQA</sequence>
<dbReference type="InterPro" id="IPR025714">
    <property type="entry name" value="Methyltranfer_dom"/>
</dbReference>
<keyword evidence="3" id="KW-1185">Reference proteome</keyword>
<dbReference type="Proteomes" id="UP000612362">
    <property type="component" value="Unassembled WGS sequence"/>
</dbReference>
<comment type="caution">
    <text evidence="2">The sequence shown here is derived from an EMBL/GenBank/DDBJ whole genome shotgun (WGS) entry which is preliminary data.</text>
</comment>
<proteinExistence type="predicted"/>
<organism evidence="2 3">
    <name type="scientific">Ktedonospora formicarum</name>
    <dbReference type="NCBI Taxonomy" id="2778364"/>
    <lineage>
        <taxon>Bacteria</taxon>
        <taxon>Bacillati</taxon>
        <taxon>Chloroflexota</taxon>
        <taxon>Ktedonobacteria</taxon>
        <taxon>Ktedonobacterales</taxon>
        <taxon>Ktedonobacteraceae</taxon>
        <taxon>Ktedonospora</taxon>
    </lineage>
</organism>
<dbReference type="SUPFAM" id="SSF53335">
    <property type="entry name" value="S-adenosyl-L-methionine-dependent methyltransferases"/>
    <property type="match status" value="1"/>
</dbReference>
<dbReference type="PANTHER" id="PTHR42912:SF93">
    <property type="entry name" value="N6-ADENOSINE-METHYLTRANSFERASE TMT1A"/>
    <property type="match status" value="1"/>
</dbReference>
<dbReference type="RefSeq" id="WP_220194365.1">
    <property type="nucleotide sequence ID" value="NZ_BNJF01000001.1"/>
</dbReference>
<feature type="domain" description="Methyltransferase" evidence="1">
    <location>
        <begin position="64"/>
        <end position="167"/>
    </location>
</feature>
<dbReference type="InterPro" id="IPR029063">
    <property type="entry name" value="SAM-dependent_MTases_sf"/>
</dbReference>
<dbReference type="InterPro" id="IPR050508">
    <property type="entry name" value="Methyltransf_Superfamily"/>
</dbReference>
<dbReference type="CDD" id="cd02440">
    <property type="entry name" value="AdoMet_MTases"/>
    <property type="match status" value="1"/>
</dbReference>
<gene>
    <name evidence="2" type="ORF">KSX_31690</name>
</gene>
<reference evidence="2" key="1">
    <citation type="submission" date="2020-10" db="EMBL/GenBank/DDBJ databases">
        <title>Taxonomic study of unclassified bacteria belonging to the class Ktedonobacteria.</title>
        <authorList>
            <person name="Yabe S."/>
            <person name="Wang C.M."/>
            <person name="Zheng Y."/>
            <person name="Sakai Y."/>
            <person name="Cavaletti L."/>
            <person name="Monciardini P."/>
            <person name="Donadio S."/>
        </authorList>
    </citation>
    <scope>NUCLEOTIDE SEQUENCE</scope>
    <source>
        <strain evidence="2">SOSP1-1</strain>
    </source>
</reference>
<dbReference type="GO" id="GO:0008168">
    <property type="term" value="F:methyltransferase activity"/>
    <property type="evidence" value="ECO:0007669"/>
    <property type="project" value="TreeGrafter"/>
</dbReference>
<dbReference type="Gene3D" id="3.40.50.150">
    <property type="entry name" value="Vaccinia Virus protein VP39"/>
    <property type="match status" value="1"/>
</dbReference>